<proteinExistence type="inferred from homology"/>
<gene>
    <name evidence="6" type="ORF">VHEMI04837</name>
</gene>
<keyword evidence="7" id="KW-1185">Reference proteome</keyword>
<comment type="similarity">
    <text evidence="1">Belongs to the peptidase S9C family.</text>
</comment>
<evidence type="ECO:0000256" key="2">
    <source>
        <dbReference type="ARBA" id="ARBA00022801"/>
    </source>
</evidence>
<dbReference type="GO" id="GO:0006508">
    <property type="term" value="P:proteolysis"/>
    <property type="evidence" value="ECO:0007669"/>
    <property type="project" value="InterPro"/>
</dbReference>
<dbReference type="SUPFAM" id="SSF82171">
    <property type="entry name" value="DPP6 N-terminal domain-like"/>
    <property type="match status" value="1"/>
</dbReference>
<dbReference type="AlphaFoldDB" id="A0A0A1TFE9"/>
<dbReference type="Gene3D" id="3.40.50.1820">
    <property type="entry name" value="alpha/beta hydrolase"/>
    <property type="match status" value="1"/>
</dbReference>
<dbReference type="GO" id="GO:0004252">
    <property type="term" value="F:serine-type endopeptidase activity"/>
    <property type="evidence" value="ECO:0007669"/>
    <property type="project" value="TreeGrafter"/>
</dbReference>
<dbReference type="InterPro" id="IPR001375">
    <property type="entry name" value="Peptidase_S9_cat"/>
</dbReference>
<feature type="domain" description="Peptidase S9 prolyl oligopeptidase catalytic" evidence="5">
    <location>
        <begin position="441"/>
        <end position="667"/>
    </location>
</feature>
<evidence type="ECO:0000313" key="6">
    <source>
        <dbReference type="EMBL" id="CEJ88808.1"/>
    </source>
</evidence>
<keyword evidence="3" id="KW-0720">Serine protease</keyword>
<dbReference type="PANTHER" id="PTHR42776:SF4">
    <property type="entry name" value="ACYLAMINO-ACID-RELEASING ENZYME"/>
    <property type="match status" value="1"/>
</dbReference>
<dbReference type="OrthoDB" id="43744at2759"/>
<evidence type="ECO:0000259" key="5">
    <source>
        <dbReference type="Pfam" id="PF00326"/>
    </source>
</evidence>
<dbReference type="Pfam" id="PF00326">
    <property type="entry name" value="Peptidase_S9"/>
    <property type="match status" value="1"/>
</dbReference>
<dbReference type="EMBL" id="CDHN01000002">
    <property type="protein sequence ID" value="CEJ88808.1"/>
    <property type="molecule type" value="Genomic_DNA"/>
</dbReference>
<dbReference type="Pfam" id="PF07676">
    <property type="entry name" value="PD40"/>
    <property type="match status" value="1"/>
</dbReference>
<dbReference type="STRING" id="1531966.A0A0A1TFE9"/>
<evidence type="ECO:0000256" key="3">
    <source>
        <dbReference type="ARBA" id="ARBA00022825"/>
    </source>
</evidence>
<reference evidence="6 7" key="1">
    <citation type="journal article" date="2015" name="Genome Announc.">
        <title>Draft Genome Sequence and Gene Annotation of the Entomopathogenic Fungus Verticillium hemipterigenum.</title>
        <authorList>
            <person name="Horn F."/>
            <person name="Habel A."/>
            <person name="Scharf D.H."/>
            <person name="Dworschak J."/>
            <person name="Brakhage A.A."/>
            <person name="Guthke R."/>
            <person name="Hertweck C."/>
            <person name="Linde J."/>
        </authorList>
    </citation>
    <scope>NUCLEOTIDE SEQUENCE [LARGE SCALE GENOMIC DNA]</scope>
</reference>
<dbReference type="HOGENOM" id="CLU_008615_2_0_1"/>
<sequence length="673" mass="74880">MGVSSNQLPAFDASLAQDLCDLEIPEVIRFSPDGSKIVYSTNLTWNHTKGEYAVSTLWIADTHLESSACRITCGTFEDRSPVWHPDGNRIFFISDRGDPGKSSAIYNMKIAGDKADQPLALTSTATTARISTFVLSPDAIQLAFISEDEISEDDQTKYDIGPQVWGESWNYARLRILDLARQEVTTLSLGDCHVTGMSWNPTGNKLAFKSCKTPYIEEPFLTGMSISIYDFCDGQVSKLCVIKNELLDFTWSLDSHIHFITGSPIENTIAGQALYSLDVDTNSGMPERVACGEDDDAQSLRLCQERLLLSCQKRLDTCITTVSGNTIYTIDTDVYAWDVFDADAETRTLAVALSDVNNPFEVYTLRGQDRIQLSNHGSAFKDRKFGNIQVFQCRSADDKEELDGVYLTPDGYDATNPLATFVMIHGGPAVRNTNAFNAYYYFWTPFILSKGYGILLPQYRGSRGRGERFASYTIGGVGDVDYQDVIKITDEAIKKGLVDKERMIVGGYSQGGFLTFLSAVRNGLHGLGWRFNAGIAGAGVSDIDSLAGAAEMGSTLDNEQNNGHLVWTMERDSLHNRNGSALWEIKAAVREATLRNEVVIPPMLIVHGSDDTSCPFSQSEAFRRALHAYSLPYEFVRYPGQEHDIKDQRFWIDMLERIGRWCDIYIGPGFRKE</sequence>
<dbReference type="PANTHER" id="PTHR42776">
    <property type="entry name" value="SERINE PEPTIDASE S9 FAMILY MEMBER"/>
    <property type="match status" value="1"/>
</dbReference>
<protein>
    <recommendedName>
        <fullName evidence="4">Dipeptidyl-peptidase V</fullName>
    </recommendedName>
</protein>
<accession>A0A0A1TFE9</accession>
<keyword evidence="2" id="KW-0378">Hydrolase</keyword>
<evidence type="ECO:0000256" key="1">
    <source>
        <dbReference type="ARBA" id="ARBA00010040"/>
    </source>
</evidence>
<dbReference type="InterPro" id="IPR029058">
    <property type="entry name" value="AB_hydrolase_fold"/>
</dbReference>
<dbReference type="SUPFAM" id="SSF53474">
    <property type="entry name" value="alpha/beta-Hydrolases"/>
    <property type="match status" value="1"/>
</dbReference>
<dbReference type="Gene3D" id="2.120.10.30">
    <property type="entry name" value="TolB, C-terminal domain"/>
    <property type="match status" value="1"/>
</dbReference>
<keyword evidence="3" id="KW-0645">Protease</keyword>
<evidence type="ECO:0000256" key="4">
    <source>
        <dbReference type="ARBA" id="ARBA00032829"/>
    </source>
</evidence>
<evidence type="ECO:0000313" key="7">
    <source>
        <dbReference type="Proteomes" id="UP000039046"/>
    </source>
</evidence>
<dbReference type="InterPro" id="IPR011042">
    <property type="entry name" value="6-blade_b-propeller_TolB-like"/>
</dbReference>
<organism evidence="6 7">
    <name type="scientific">[Torrubiella] hemipterigena</name>
    <dbReference type="NCBI Taxonomy" id="1531966"/>
    <lineage>
        <taxon>Eukaryota</taxon>
        <taxon>Fungi</taxon>
        <taxon>Dikarya</taxon>
        <taxon>Ascomycota</taxon>
        <taxon>Pezizomycotina</taxon>
        <taxon>Sordariomycetes</taxon>
        <taxon>Hypocreomycetidae</taxon>
        <taxon>Hypocreales</taxon>
        <taxon>Clavicipitaceae</taxon>
        <taxon>Clavicipitaceae incertae sedis</taxon>
        <taxon>'Torrubiella' clade</taxon>
    </lineage>
</organism>
<dbReference type="Proteomes" id="UP000039046">
    <property type="component" value="Unassembled WGS sequence"/>
</dbReference>
<dbReference type="InterPro" id="IPR011659">
    <property type="entry name" value="WD40"/>
</dbReference>
<name>A0A0A1TFE9_9HYPO</name>